<dbReference type="InterPro" id="IPR004846">
    <property type="entry name" value="T2SS/T3SS_dom"/>
</dbReference>
<dbReference type="InterPro" id="IPR050810">
    <property type="entry name" value="Bact_Secretion_Sys_Channel"/>
</dbReference>
<dbReference type="Proteomes" id="UP000245212">
    <property type="component" value="Unassembled WGS sequence"/>
</dbReference>
<dbReference type="RefSeq" id="WP_109062478.1">
    <property type="nucleotide sequence ID" value="NZ_QETA01000005.1"/>
</dbReference>
<comment type="caution">
    <text evidence="5">The sequence shown here is derived from an EMBL/GenBank/DDBJ whole genome shotgun (WGS) entry which is preliminary data.</text>
</comment>
<keyword evidence="6" id="KW-1185">Reference proteome</keyword>
<feature type="signal peptide" evidence="2">
    <location>
        <begin position="1"/>
        <end position="25"/>
    </location>
</feature>
<feature type="domain" description="Pilus formation protein N-terminal" evidence="4">
    <location>
        <begin position="39"/>
        <end position="112"/>
    </location>
</feature>
<dbReference type="EMBL" id="QETA01000005">
    <property type="protein sequence ID" value="PWF22240.1"/>
    <property type="molecule type" value="Genomic_DNA"/>
</dbReference>
<reference evidence="6" key="1">
    <citation type="submission" date="2018-05" db="EMBL/GenBank/DDBJ databases">
        <authorList>
            <person name="Li Y."/>
        </authorList>
    </citation>
    <scope>NUCLEOTIDE SEQUENCE [LARGE SCALE GENOMIC DNA]</scope>
    <source>
        <strain evidence="6">3d-2-2</strain>
    </source>
</reference>
<accession>A0A2V1JVK7</accession>
<keyword evidence="2" id="KW-0732">Signal</keyword>
<name>A0A2V1JVK7_9BURK</name>
<dbReference type="PANTHER" id="PTHR30332">
    <property type="entry name" value="PROBABLE GENERAL SECRETION PATHWAY PROTEIN D"/>
    <property type="match status" value="1"/>
</dbReference>
<dbReference type="PRINTS" id="PR00811">
    <property type="entry name" value="BCTERIALGSPD"/>
</dbReference>
<sequence length="448" mass="47371">MQPTPARLIAILLTCLASLPWPVAAQSALPDTTAVRPMQEIRLPARGQQALPLSGTPVRIAVDSPEIADVRILPPAGDRNGAVMLIAGQPGTTRLQVWLRGQAQPEQWRIHVANEIEQALPAGPETRAQVAIAGQGAVLSGTSASLPDHQQALAATQGASQTVDASVIDVGGMVQVEVKVVELNSSVMKEVGIDWSGGRAGGSWSFAGRVGQSNSASRTLMDGFKVIFGGSRHFRAELDLLQANSLARVLAEPTLVALSGQSASFLSGGEIPIPTSAGLGTQTVEYKPFGIGLTVSPTVLSGDRIFLKVAPEASELDYTNAIQLSSGDDRMLLPALRTRRADTTIELGHGESFIISGLVSRQTIANVNKLPFLGDLPVIGAFFRSMRYNQTEMELVIVVTPRLVRPIARNVPIPLPGQDRDPPDTIGNAWGQYLLGAGSSQVMPGFSR</sequence>
<dbReference type="GO" id="GO:0015627">
    <property type="term" value="C:type II protein secretion system complex"/>
    <property type="evidence" value="ECO:0007669"/>
    <property type="project" value="TreeGrafter"/>
</dbReference>
<evidence type="ECO:0000256" key="1">
    <source>
        <dbReference type="RuleBase" id="RU004003"/>
    </source>
</evidence>
<feature type="chain" id="PRO_5015981996" evidence="2">
    <location>
        <begin position="26"/>
        <end position="448"/>
    </location>
</feature>
<dbReference type="Pfam" id="PF13629">
    <property type="entry name" value="T2SS-T3SS_pil_N"/>
    <property type="match status" value="1"/>
</dbReference>
<dbReference type="AlphaFoldDB" id="A0A2V1JVK7"/>
<evidence type="ECO:0000313" key="5">
    <source>
        <dbReference type="EMBL" id="PWF22240.1"/>
    </source>
</evidence>
<dbReference type="PANTHER" id="PTHR30332:SF17">
    <property type="entry name" value="TYPE IV PILIATION SYSTEM PROTEIN DR_0774-RELATED"/>
    <property type="match status" value="1"/>
</dbReference>
<proteinExistence type="inferred from homology"/>
<gene>
    <name evidence="5" type="ORF">DD235_12760</name>
</gene>
<evidence type="ECO:0000259" key="3">
    <source>
        <dbReference type="Pfam" id="PF00263"/>
    </source>
</evidence>
<protein>
    <submittedName>
        <fullName evidence="5">Type II secretion system protein</fullName>
    </submittedName>
</protein>
<dbReference type="InterPro" id="IPR032789">
    <property type="entry name" value="T2SS-T3SS_pil_N"/>
</dbReference>
<evidence type="ECO:0000313" key="6">
    <source>
        <dbReference type="Proteomes" id="UP000245212"/>
    </source>
</evidence>
<comment type="similarity">
    <text evidence="1">Belongs to the bacterial secretin family.</text>
</comment>
<evidence type="ECO:0000256" key="2">
    <source>
        <dbReference type="SAM" id="SignalP"/>
    </source>
</evidence>
<evidence type="ECO:0000259" key="4">
    <source>
        <dbReference type="Pfam" id="PF13629"/>
    </source>
</evidence>
<organism evidence="5 6">
    <name type="scientific">Corticimicrobacter populi</name>
    <dbReference type="NCBI Taxonomy" id="2175229"/>
    <lineage>
        <taxon>Bacteria</taxon>
        <taxon>Pseudomonadati</taxon>
        <taxon>Pseudomonadota</taxon>
        <taxon>Betaproteobacteria</taxon>
        <taxon>Burkholderiales</taxon>
        <taxon>Alcaligenaceae</taxon>
        <taxon>Corticimicrobacter</taxon>
    </lineage>
</organism>
<dbReference type="Pfam" id="PF00263">
    <property type="entry name" value="Secretin"/>
    <property type="match status" value="1"/>
</dbReference>
<dbReference type="InterPro" id="IPR001775">
    <property type="entry name" value="GspD/PilQ"/>
</dbReference>
<dbReference type="GO" id="GO:0009306">
    <property type="term" value="P:protein secretion"/>
    <property type="evidence" value="ECO:0007669"/>
    <property type="project" value="InterPro"/>
</dbReference>
<feature type="domain" description="Type II/III secretion system secretin-like" evidence="3">
    <location>
        <begin position="241"/>
        <end position="405"/>
    </location>
</feature>